<sequence>MLTVNNLNVTLDDLVLANDMSFALEPGKVNVIIGPNGTGKSTLLKTLFGDIHAKSGAISFDNETLQRKQLSRWRKQFGYMPQDIRLDVELSVLEVVLLGQLNTLGFRLDDSVIEEALSALDKIGLLHLADRQVNKLSGGQCQMILFAQALMRKPKILMLDEPVSALDLHFQHVLLDHLDAQTKEQGWITIMVLHDLNLAAQYADNLLVLKDGKLVANGHPSDILTPSLVKNVYNVNADITKDASGIPFVRTIRNIRGASTSKTTEANHQPKTTEANHQPKTKKITSIAEGII</sequence>
<name>A0ABX7IR49_9GAMM</name>
<dbReference type="SMART" id="SM00382">
    <property type="entry name" value="AAA"/>
    <property type="match status" value="1"/>
</dbReference>
<dbReference type="Pfam" id="PF00005">
    <property type="entry name" value="ABC_tran"/>
    <property type="match status" value="1"/>
</dbReference>
<organism evidence="8 9">
    <name type="scientific">Marinomonas foliarum</name>
    <dbReference type="NCBI Taxonomy" id="491950"/>
    <lineage>
        <taxon>Bacteria</taxon>
        <taxon>Pseudomonadati</taxon>
        <taxon>Pseudomonadota</taxon>
        <taxon>Gammaproteobacteria</taxon>
        <taxon>Oceanospirillales</taxon>
        <taxon>Oceanospirillaceae</taxon>
        <taxon>Marinomonas</taxon>
    </lineage>
</organism>
<keyword evidence="4" id="KW-1278">Translocase</keyword>
<evidence type="ECO:0000259" key="7">
    <source>
        <dbReference type="PROSITE" id="PS50893"/>
    </source>
</evidence>
<dbReference type="PROSITE" id="PS00211">
    <property type="entry name" value="ABC_TRANSPORTER_1"/>
    <property type="match status" value="1"/>
</dbReference>
<dbReference type="PANTHER" id="PTHR42794:SF1">
    <property type="entry name" value="HEMIN IMPORT ATP-BINDING PROTEIN HMUV"/>
    <property type="match status" value="1"/>
</dbReference>
<protein>
    <submittedName>
        <fullName evidence="8">ABC transporter ATP-binding protein</fullName>
    </submittedName>
</protein>
<dbReference type="InterPro" id="IPR017871">
    <property type="entry name" value="ABC_transporter-like_CS"/>
</dbReference>
<evidence type="ECO:0000313" key="8">
    <source>
        <dbReference type="EMBL" id="QRV24529.1"/>
    </source>
</evidence>
<dbReference type="RefSeq" id="WP_205115204.1">
    <property type="nucleotide sequence ID" value="NZ_CP070273.1"/>
</dbReference>
<dbReference type="CDD" id="cd03214">
    <property type="entry name" value="ABC_Iron-Siderophores_B12_Hemin"/>
    <property type="match status" value="1"/>
</dbReference>
<evidence type="ECO:0000256" key="4">
    <source>
        <dbReference type="ARBA" id="ARBA00022967"/>
    </source>
</evidence>
<feature type="region of interest" description="Disordered" evidence="6">
    <location>
        <begin position="259"/>
        <end position="284"/>
    </location>
</feature>
<gene>
    <name evidence="8" type="ORF">JSY38_03060</name>
</gene>
<keyword evidence="2" id="KW-0547">Nucleotide-binding</keyword>
<evidence type="ECO:0000256" key="5">
    <source>
        <dbReference type="ARBA" id="ARBA00037066"/>
    </source>
</evidence>
<dbReference type="PROSITE" id="PS50893">
    <property type="entry name" value="ABC_TRANSPORTER_2"/>
    <property type="match status" value="1"/>
</dbReference>
<evidence type="ECO:0000256" key="3">
    <source>
        <dbReference type="ARBA" id="ARBA00022840"/>
    </source>
</evidence>
<feature type="compositionally biased region" description="Polar residues" evidence="6">
    <location>
        <begin position="259"/>
        <end position="278"/>
    </location>
</feature>
<accession>A0ABX7IR49</accession>
<evidence type="ECO:0000256" key="2">
    <source>
        <dbReference type="ARBA" id="ARBA00022741"/>
    </source>
</evidence>
<feature type="domain" description="ABC transporter" evidence="7">
    <location>
        <begin position="2"/>
        <end position="236"/>
    </location>
</feature>
<dbReference type="InterPro" id="IPR003593">
    <property type="entry name" value="AAA+_ATPase"/>
</dbReference>
<dbReference type="SUPFAM" id="SSF52540">
    <property type="entry name" value="P-loop containing nucleoside triphosphate hydrolases"/>
    <property type="match status" value="1"/>
</dbReference>
<evidence type="ECO:0000256" key="1">
    <source>
        <dbReference type="ARBA" id="ARBA00022448"/>
    </source>
</evidence>
<dbReference type="InterPro" id="IPR003439">
    <property type="entry name" value="ABC_transporter-like_ATP-bd"/>
</dbReference>
<comment type="function">
    <text evidence="5">Part of the ABC transporter complex HmuTUV involved in hemin import. Responsible for energy coupling to the transport system.</text>
</comment>
<dbReference type="Gene3D" id="3.40.50.300">
    <property type="entry name" value="P-loop containing nucleotide triphosphate hydrolases"/>
    <property type="match status" value="1"/>
</dbReference>
<dbReference type="EMBL" id="CP070273">
    <property type="protein sequence ID" value="QRV24529.1"/>
    <property type="molecule type" value="Genomic_DNA"/>
</dbReference>
<dbReference type="GO" id="GO:0005524">
    <property type="term" value="F:ATP binding"/>
    <property type="evidence" value="ECO:0007669"/>
    <property type="project" value="UniProtKB-KW"/>
</dbReference>
<reference evidence="8 9" key="1">
    <citation type="submission" date="2021-02" db="EMBL/GenBank/DDBJ databases">
        <title>The genome of Marinomonas foliarum JZW.</title>
        <authorList>
            <person name="Sun M."/>
        </authorList>
    </citation>
    <scope>NUCLEOTIDE SEQUENCE [LARGE SCALE GENOMIC DNA]</scope>
    <source>
        <strain evidence="8 9">JZW</strain>
    </source>
</reference>
<evidence type="ECO:0000256" key="6">
    <source>
        <dbReference type="SAM" id="MobiDB-lite"/>
    </source>
</evidence>
<dbReference type="InterPro" id="IPR027417">
    <property type="entry name" value="P-loop_NTPase"/>
</dbReference>
<keyword evidence="1" id="KW-0813">Transport</keyword>
<keyword evidence="9" id="KW-1185">Reference proteome</keyword>
<keyword evidence="3 8" id="KW-0067">ATP-binding</keyword>
<proteinExistence type="predicted"/>
<dbReference type="PANTHER" id="PTHR42794">
    <property type="entry name" value="HEMIN IMPORT ATP-BINDING PROTEIN HMUV"/>
    <property type="match status" value="1"/>
</dbReference>
<dbReference type="Proteomes" id="UP000644167">
    <property type="component" value="Chromosome"/>
</dbReference>
<evidence type="ECO:0000313" key="9">
    <source>
        <dbReference type="Proteomes" id="UP000644167"/>
    </source>
</evidence>